<feature type="domain" description="Solute-binding protein family 5" evidence="5">
    <location>
        <begin position="106"/>
        <end position="497"/>
    </location>
</feature>
<dbReference type="Proteomes" id="UP000321429">
    <property type="component" value="Unassembled WGS sequence"/>
</dbReference>
<dbReference type="Gene3D" id="3.40.190.10">
    <property type="entry name" value="Periplasmic binding protein-like II"/>
    <property type="match status" value="1"/>
</dbReference>
<feature type="signal peptide" evidence="4">
    <location>
        <begin position="1"/>
        <end position="20"/>
    </location>
</feature>
<keyword evidence="2" id="KW-0813">Transport</keyword>
<comment type="similarity">
    <text evidence="1">Belongs to the bacterial solute-binding protein 5 family.</text>
</comment>
<dbReference type="STRING" id="348151.IV55_GL001313"/>
<gene>
    <name evidence="7" type="ORF">IV55_GL001313</name>
    <name evidence="6" type="ORF">LSI01_15150</name>
</gene>
<keyword evidence="3 4" id="KW-0732">Signal</keyword>
<dbReference type="GO" id="GO:1904680">
    <property type="term" value="F:peptide transmembrane transporter activity"/>
    <property type="evidence" value="ECO:0007669"/>
    <property type="project" value="TreeGrafter"/>
</dbReference>
<dbReference type="InterPro" id="IPR030678">
    <property type="entry name" value="Peptide/Ni-bd"/>
</dbReference>
<dbReference type="GO" id="GO:0043190">
    <property type="term" value="C:ATP-binding cassette (ABC) transporter complex"/>
    <property type="evidence" value="ECO:0007669"/>
    <property type="project" value="InterPro"/>
</dbReference>
<dbReference type="RefSeq" id="WP_057809528.1">
    <property type="nucleotide sequence ID" value="NZ_BJUD01000038.1"/>
</dbReference>
<dbReference type="SUPFAM" id="SSF53850">
    <property type="entry name" value="Periplasmic binding protein-like II"/>
    <property type="match status" value="1"/>
</dbReference>
<evidence type="ECO:0000313" key="6">
    <source>
        <dbReference type="EMBL" id="GEK29204.1"/>
    </source>
</evidence>
<dbReference type="GO" id="GO:0015833">
    <property type="term" value="P:peptide transport"/>
    <property type="evidence" value="ECO:0007669"/>
    <property type="project" value="TreeGrafter"/>
</dbReference>
<dbReference type="EMBL" id="BJUD01000038">
    <property type="protein sequence ID" value="GEK29204.1"/>
    <property type="molecule type" value="Genomic_DNA"/>
</dbReference>
<dbReference type="AlphaFoldDB" id="A0A0R2L3M4"/>
<dbReference type="PATRIC" id="fig|348151.3.peg.1350"/>
<comment type="caution">
    <text evidence="7">The sequence shown here is derived from an EMBL/GenBank/DDBJ whole genome shotgun (WGS) entry which is preliminary data.</text>
</comment>
<evidence type="ECO:0000313" key="9">
    <source>
        <dbReference type="Proteomes" id="UP000321429"/>
    </source>
</evidence>
<dbReference type="CDD" id="cd08510">
    <property type="entry name" value="PBP2_Lactococcal_OppA_like"/>
    <property type="match status" value="1"/>
</dbReference>
<dbReference type="Proteomes" id="UP000051139">
    <property type="component" value="Unassembled WGS sequence"/>
</dbReference>
<reference evidence="6 9" key="2">
    <citation type="submission" date="2019-07" db="EMBL/GenBank/DDBJ databases">
        <title>Whole genome shotgun sequence of Lactobacillus siliginis NBRC 101315.</title>
        <authorList>
            <person name="Hosoyama A."/>
            <person name="Uohara A."/>
            <person name="Ohji S."/>
            <person name="Ichikawa N."/>
        </authorList>
    </citation>
    <scope>NUCLEOTIDE SEQUENCE [LARGE SCALE GENOMIC DNA]</scope>
    <source>
        <strain evidence="6 9">NBRC 101315</strain>
    </source>
</reference>
<dbReference type="EMBL" id="JQCB01000004">
    <property type="protein sequence ID" value="KRN96351.1"/>
    <property type="molecule type" value="Genomic_DNA"/>
</dbReference>
<dbReference type="Gene3D" id="3.10.105.10">
    <property type="entry name" value="Dipeptide-binding Protein, Domain 3"/>
    <property type="match status" value="1"/>
</dbReference>
<dbReference type="InterPro" id="IPR000914">
    <property type="entry name" value="SBP_5_dom"/>
</dbReference>
<proteinExistence type="inferred from homology"/>
<dbReference type="PIRSF" id="PIRSF002741">
    <property type="entry name" value="MppA"/>
    <property type="match status" value="1"/>
</dbReference>
<dbReference type="PANTHER" id="PTHR30290">
    <property type="entry name" value="PERIPLASMIC BINDING COMPONENT OF ABC TRANSPORTER"/>
    <property type="match status" value="1"/>
</dbReference>
<dbReference type="OrthoDB" id="9796817at2"/>
<accession>A0A0R2L3M4</accession>
<evidence type="ECO:0000259" key="5">
    <source>
        <dbReference type="Pfam" id="PF00496"/>
    </source>
</evidence>
<evidence type="ECO:0000313" key="8">
    <source>
        <dbReference type="Proteomes" id="UP000051139"/>
    </source>
</evidence>
<organism evidence="7 8">
    <name type="scientific">Furfurilactobacillus siliginis</name>
    <dbReference type="NCBI Taxonomy" id="348151"/>
    <lineage>
        <taxon>Bacteria</taxon>
        <taxon>Bacillati</taxon>
        <taxon>Bacillota</taxon>
        <taxon>Bacilli</taxon>
        <taxon>Lactobacillales</taxon>
        <taxon>Lactobacillaceae</taxon>
        <taxon>Furfurilactobacillus</taxon>
    </lineage>
</organism>
<dbReference type="GO" id="GO:0042597">
    <property type="term" value="C:periplasmic space"/>
    <property type="evidence" value="ECO:0007669"/>
    <property type="project" value="UniProtKB-ARBA"/>
</dbReference>
<sequence length="591" mass="65410">MSKSKLALAGMAALSVLTLAACSNGGQSSSDKTVKLPKAYNNTQKAVKGGTLKIAEVNDTPFTGISDPNLLSNAEDGDVFSPSTQDLFNTTKDYKFTNGGPANFKLDKSAKTITITLRDNLKWSDGQPVNAKDVEYAQEVMAAPDSTSQNYSDAMGQIEGMDAFHTGKSKTISGIELPDGDNGKKVVIHFKEMSPMMEYAGAGYFSEYAEPYHAIKDVPMAKLASSTQVRKNPLTYAPYKLDKVVAGESTTFSPNKYYWGNKPKVDHVSVQVVSDSAIEQALKSHKYDFTLGTLPTSKYPDIKKTSGYKILGERSRSFGYFGFNLGHFDTKKAENVSDKNKKMANVKLRQAMAYAINQDEVSKKFGNGLDERATTLVPKFYGKLHNDKEKGFPLNIKKANKLLDEAGYKKSGKWRQTPDGKPLTIKFACMKGSSTLQAAEDDYLQQWKKVGLNVKYVSGKPMEMNSFYSMLQAPSSDKYDMYLAAWSVATAPEQSQAYGKGAQMNMGHFVSDKNTQYLNNMDSAKAFNSSYQKKQFDGWQKYMNEQAAYIPRNEGIDYMPINKRVKNYTSLTQNQEFFADIALTSNSAATK</sequence>
<feature type="chain" id="PRO_5044546208" evidence="4">
    <location>
        <begin position="21"/>
        <end position="591"/>
    </location>
</feature>
<evidence type="ECO:0000256" key="4">
    <source>
        <dbReference type="SAM" id="SignalP"/>
    </source>
</evidence>
<name>A0A0R2L3M4_9LACO</name>
<evidence type="ECO:0000256" key="3">
    <source>
        <dbReference type="ARBA" id="ARBA00022729"/>
    </source>
</evidence>
<evidence type="ECO:0000256" key="2">
    <source>
        <dbReference type="ARBA" id="ARBA00022448"/>
    </source>
</evidence>
<dbReference type="InterPro" id="IPR039424">
    <property type="entry name" value="SBP_5"/>
</dbReference>
<protein>
    <submittedName>
        <fullName evidence="7">ABC transporter, substrate-binding protein, family 5</fullName>
    </submittedName>
    <submittedName>
        <fullName evidence="6">Peptide ABC transporter substrate-binding protein</fullName>
    </submittedName>
</protein>
<dbReference type="PROSITE" id="PS51257">
    <property type="entry name" value="PROKAR_LIPOPROTEIN"/>
    <property type="match status" value="1"/>
</dbReference>
<dbReference type="Pfam" id="PF00496">
    <property type="entry name" value="SBP_bac_5"/>
    <property type="match status" value="1"/>
</dbReference>
<evidence type="ECO:0000313" key="7">
    <source>
        <dbReference type="EMBL" id="KRN96351.1"/>
    </source>
</evidence>
<evidence type="ECO:0000256" key="1">
    <source>
        <dbReference type="ARBA" id="ARBA00005695"/>
    </source>
</evidence>
<reference evidence="7 8" key="1">
    <citation type="journal article" date="2015" name="Genome Announc.">
        <title>Expanding the biotechnology potential of lactobacilli through comparative genomics of 213 strains and associated genera.</title>
        <authorList>
            <person name="Sun Z."/>
            <person name="Harris H.M."/>
            <person name="McCann A."/>
            <person name="Guo C."/>
            <person name="Argimon S."/>
            <person name="Zhang W."/>
            <person name="Yang X."/>
            <person name="Jeffery I.B."/>
            <person name="Cooney J.C."/>
            <person name="Kagawa T.F."/>
            <person name="Liu W."/>
            <person name="Song Y."/>
            <person name="Salvetti E."/>
            <person name="Wrobel A."/>
            <person name="Rasinkangas P."/>
            <person name="Parkhill J."/>
            <person name="Rea M.C."/>
            <person name="O'Sullivan O."/>
            <person name="Ritari J."/>
            <person name="Douillard F.P."/>
            <person name="Paul Ross R."/>
            <person name="Yang R."/>
            <person name="Briner A.E."/>
            <person name="Felis G.E."/>
            <person name="de Vos W.M."/>
            <person name="Barrangou R."/>
            <person name="Klaenhammer T.R."/>
            <person name="Caufield P.W."/>
            <person name="Cui Y."/>
            <person name="Zhang H."/>
            <person name="O'Toole P.W."/>
        </authorList>
    </citation>
    <scope>NUCLEOTIDE SEQUENCE [LARGE SCALE GENOMIC DNA]</scope>
    <source>
        <strain evidence="7 8">DSM 22696</strain>
    </source>
</reference>
<dbReference type="PANTHER" id="PTHR30290:SF9">
    <property type="entry name" value="OLIGOPEPTIDE-BINDING PROTEIN APPA"/>
    <property type="match status" value="1"/>
</dbReference>
<keyword evidence="8" id="KW-1185">Reference proteome</keyword>